<dbReference type="EC" id="1.1.1.35" evidence="10"/>
<name>A0A653A838_UNCDX</name>
<dbReference type="UniPathway" id="UPA00659"/>
<evidence type="ECO:0000256" key="2">
    <source>
        <dbReference type="ARBA" id="ARBA00022832"/>
    </source>
</evidence>
<keyword evidence="5" id="KW-0520">NAD</keyword>
<comment type="pathway">
    <text evidence="1">Lipid metabolism; fatty acid beta-oxidation.</text>
</comment>
<dbReference type="Pfam" id="PF00378">
    <property type="entry name" value="ECH_1"/>
    <property type="match status" value="1"/>
</dbReference>
<dbReference type="Pfam" id="PF00725">
    <property type="entry name" value="3HCDH"/>
    <property type="match status" value="1"/>
</dbReference>
<keyword evidence="2" id="KW-0276">Fatty acid metabolism</keyword>
<keyword evidence="4 10" id="KW-0560">Oxidoreductase</keyword>
<keyword evidence="6" id="KW-0443">Lipid metabolism</keyword>
<dbReference type="GO" id="GO:0003857">
    <property type="term" value="F:(3S)-3-hydroxyacyl-CoA dehydrogenase (NAD+) activity"/>
    <property type="evidence" value="ECO:0007669"/>
    <property type="project" value="UniProtKB-EC"/>
</dbReference>
<dbReference type="InterPro" id="IPR008927">
    <property type="entry name" value="6-PGluconate_DH-like_C_sf"/>
</dbReference>
<comment type="catalytic activity">
    <reaction evidence="7">
        <text>a (3S)-3-hydroxyacyl-CoA + NAD(+) = a 3-oxoacyl-CoA + NADH + H(+)</text>
        <dbReference type="Rhea" id="RHEA:22432"/>
        <dbReference type="ChEBI" id="CHEBI:15378"/>
        <dbReference type="ChEBI" id="CHEBI:57318"/>
        <dbReference type="ChEBI" id="CHEBI:57540"/>
        <dbReference type="ChEBI" id="CHEBI:57945"/>
        <dbReference type="ChEBI" id="CHEBI:90726"/>
        <dbReference type="EC" id="1.1.1.35"/>
    </reaction>
</comment>
<dbReference type="InterPro" id="IPR036291">
    <property type="entry name" value="NAD(P)-bd_dom_sf"/>
</dbReference>
<dbReference type="AlphaFoldDB" id="A0A653A838"/>
<feature type="domain" description="3-hydroxyacyl-CoA dehydrogenase NAD binding" evidence="9">
    <location>
        <begin position="7"/>
        <end position="205"/>
    </location>
</feature>
<evidence type="ECO:0000256" key="3">
    <source>
        <dbReference type="ARBA" id="ARBA00022963"/>
    </source>
</evidence>
<dbReference type="InterPro" id="IPR006176">
    <property type="entry name" value="3-OHacyl-CoA_DH_NAD-bd"/>
</dbReference>
<dbReference type="PANTHER" id="PTHR48075">
    <property type="entry name" value="3-HYDROXYACYL-COA DEHYDROGENASE FAMILY PROTEIN"/>
    <property type="match status" value="1"/>
</dbReference>
<dbReference type="InterPro" id="IPR001753">
    <property type="entry name" value="Enoyl-CoA_hydra/iso"/>
</dbReference>
<dbReference type="Pfam" id="PF02737">
    <property type="entry name" value="3HCDH_N"/>
    <property type="match status" value="1"/>
</dbReference>
<evidence type="ECO:0000259" key="8">
    <source>
        <dbReference type="Pfam" id="PF00725"/>
    </source>
</evidence>
<dbReference type="Gene3D" id="1.10.1040.50">
    <property type="match status" value="1"/>
</dbReference>
<evidence type="ECO:0000259" key="9">
    <source>
        <dbReference type="Pfam" id="PF02737"/>
    </source>
</evidence>
<dbReference type="GO" id="GO:0006635">
    <property type="term" value="P:fatty acid beta-oxidation"/>
    <property type="evidence" value="ECO:0007669"/>
    <property type="project" value="UniProtKB-UniPathway"/>
</dbReference>
<gene>
    <name evidence="10" type="primary">fadN</name>
    <name evidence="10" type="ORF">TRIP_B330002</name>
</gene>
<evidence type="ECO:0000256" key="1">
    <source>
        <dbReference type="ARBA" id="ARBA00005005"/>
    </source>
</evidence>
<evidence type="ECO:0000256" key="7">
    <source>
        <dbReference type="ARBA" id="ARBA00049556"/>
    </source>
</evidence>
<sequence>MDKRIRKAGVLGAGVMGATIAAQLANVGIETILLDIVPPKLGDDDRKKGLTEQSKAFRNKFSNNGIATALKAKPASFYISENAALITAGNLEDDLGKLADVDWIIEVVVERLDIKRSVFEKLETILKPGILVTSNTSGISAAAMCEGRSETFKQHFAITHFFNPPRYMKLLEIVPGPDTLPEVVDQLAEVCEKLVGKGVVYAKDTPNFIANRIGVYSMLYGIRAMTDLGLSVEAVDALTGPVIGHPKSASFRTADLVGLDTLVHVADNVYDGAPDDEKREMFKAPEFILQMIEKGLLGEKTKQGFYKKGKDAEGKKVILSIDYKTLDYTPQQKVKFASLEAAKNAGGTGQKIKALYYADDPAGQYTFRTTTETLIYSANRIPEIADDIVNVDNAMKWGFAWKMGPFEAWDALGLEKSVAKMKAAGYTVPGWVQEMLDSGKTSFYKSENGKRLYYDKLSGEYREIPVKPGIILLPSLRERNKVVAENSGATLYDMGDGVACLEFHTKMNAMGDDIISMVNKSADIVSEQFEGLVVGNHGGAFSAGANLPLILFTAQEEEWDDLDWMINTFQQSLMKLKYLDKPVVAAPAGLALGGGCEICLASDRVRFAAETYMGLVEVGVGLVPAGGGTKELLIRNTDHLFEVPRGGIYPKQIELMPFIARAFETIATAKVATSGPEAIKLGYLKPTDKMTVNRDYLLEDAKKTVLAINMEGYRAPRPRQAIRVAGENTFAMIKLALWTMHESGYITDHDVTVSTKVGYILCGGEVLADTLVSEQYLLDLEREAFLSLCGDPKTQARIQHMLTTGKPLRN</sequence>
<feature type="domain" description="3-hydroxyacyl-CoA dehydrogenase C-terminal" evidence="8">
    <location>
        <begin position="208"/>
        <end position="307"/>
    </location>
</feature>
<dbReference type="CDD" id="cd06558">
    <property type="entry name" value="crotonase-like"/>
    <property type="match status" value="1"/>
</dbReference>
<protein>
    <submittedName>
        <fullName evidence="10">Putative 3-hydroxyacyl-CoA dehydrogenase</fullName>
        <ecNumber evidence="10">1.1.1.35</ecNumber>
    </submittedName>
</protein>
<evidence type="ECO:0000256" key="5">
    <source>
        <dbReference type="ARBA" id="ARBA00023027"/>
    </source>
</evidence>
<reference evidence="10" key="1">
    <citation type="submission" date="2018-07" db="EMBL/GenBank/DDBJ databases">
        <authorList>
            <consortium name="Genoscope - CEA"/>
            <person name="William W."/>
        </authorList>
    </citation>
    <scope>NUCLEOTIDE SEQUENCE</scope>
    <source>
        <strain evidence="10">IK1</strain>
    </source>
</reference>
<dbReference type="InterPro" id="IPR029045">
    <property type="entry name" value="ClpP/crotonase-like_dom_sf"/>
</dbReference>
<dbReference type="Gene3D" id="3.90.226.10">
    <property type="entry name" value="2-enoyl-CoA Hydratase, Chain A, domain 1"/>
    <property type="match status" value="1"/>
</dbReference>
<dbReference type="PANTHER" id="PTHR48075:SF7">
    <property type="entry name" value="3-HYDROXYACYL-COA DEHYDROGENASE-RELATED"/>
    <property type="match status" value="1"/>
</dbReference>
<accession>A0A653A838</accession>
<evidence type="ECO:0000256" key="6">
    <source>
        <dbReference type="ARBA" id="ARBA00023098"/>
    </source>
</evidence>
<dbReference type="GO" id="GO:0070403">
    <property type="term" value="F:NAD+ binding"/>
    <property type="evidence" value="ECO:0007669"/>
    <property type="project" value="InterPro"/>
</dbReference>
<dbReference type="SUPFAM" id="SSF51735">
    <property type="entry name" value="NAD(P)-binding Rossmann-fold domains"/>
    <property type="match status" value="1"/>
</dbReference>
<dbReference type="EMBL" id="UPXX01000027">
    <property type="protein sequence ID" value="VBB43812.1"/>
    <property type="molecule type" value="Genomic_DNA"/>
</dbReference>
<dbReference type="InterPro" id="IPR006108">
    <property type="entry name" value="3HC_DH_C"/>
</dbReference>
<dbReference type="SUPFAM" id="SSF52096">
    <property type="entry name" value="ClpP/crotonase"/>
    <property type="match status" value="1"/>
</dbReference>
<organism evidence="10">
    <name type="scientific">Uncultured Desulfatiglans sp</name>
    <dbReference type="NCBI Taxonomy" id="1748965"/>
    <lineage>
        <taxon>Bacteria</taxon>
        <taxon>Pseudomonadati</taxon>
        <taxon>Thermodesulfobacteriota</taxon>
        <taxon>Desulfobacteria</taxon>
        <taxon>Desulfatiglandales</taxon>
        <taxon>Desulfatiglandaceae</taxon>
        <taxon>Desulfatiglans</taxon>
        <taxon>environmental samples</taxon>
    </lineage>
</organism>
<evidence type="ECO:0000256" key="4">
    <source>
        <dbReference type="ARBA" id="ARBA00023002"/>
    </source>
</evidence>
<dbReference type="SUPFAM" id="SSF48179">
    <property type="entry name" value="6-phosphogluconate dehydrogenase C-terminal domain-like"/>
    <property type="match status" value="2"/>
</dbReference>
<evidence type="ECO:0000313" key="10">
    <source>
        <dbReference type="EMBL" id="VBB43812.1"/>
    </source>
</evidence>
<proteinExistence type="predicted"/>
<dbReference type="Gene3D" id="3.40.50.720">
    <property type="entry name" value="NAD(P)-binding Rossmann-like Domain"/>
    <property type="match status" value="1"/>
</dbReference>
<keyword evidence="3" id="KW-0442">Lipid degradation</keyword>